<organism evidence="1 2">
    <name type="scientific">Acyrthosiphon pisum</name>
    <name type="common">Pea aphid</name>
    <dbReference type="NCBI Taxonomy" id="7029"/>
    <lineage>
        <taxon>Eukaryota</taxon>
        <taxon>Metazoa</taxon>
        <taxon>Ecdysozoa</taxon>
        <taxon>Arthropoda</taxon>
        <taxon>Hexapoda</taxon>
        <taxon>Insecta</taxon>
        <taxon>Pterygota</taxon>
        <taxon>Neoptera</taxon>
        <taxon>Paraneoptera</taxon>
        <taxon>Hemiptera</taxon>
        <taxon>Sternorrhyncha</taxon>
        <taxon>Aphidomorpha</taxon>
        <taxon>Aphidoidea</taxon>
        <taxon>Aphididae</taxon>
        <taxon>Macrosiphini</taxon>
        <taxon>Acyrthosiphon</taxon>
    </lineage>
</organism>
<reference evidence="2" key="1">
    <citation type="submission" date="2010-06" db="EMBL/GenBank/DDBJ databases">
        <authorList>
            <person name="Jiang H."/>
            <person name="Abraham K."/>
            <person name="Ali S."/>
            <person name="Alsbrooks S.L."/>
            <person name="Anim B.N."/>
            <person name="Anosike U.S."/>
            <person name="Attaway T."/>
            <person name="Bandaranaike D.P."/>
            <person name="Battles P.K."/>
            <person name="Bell S.N."/>
            <person name="Bell A.V."/>
            <person name="Beltran B."/>
            <person name="Bickham C."/>
            <person name="Bustamante Y."/>
            <person name="Caleb T."/>
            <person name="Canada A."/>
            <person name="Cardenas V."/>
            <person name="Carter K."/>
            <person name="Chacko J."/>
            <person name="Chandrabose M.N."/>
            <person name="Chavez D."/>
            <person name="Chavez A."/>
            <person name="Chen L."/>
            <person name="Chu H.-S."/>
            <person name="Claassen K.J."/>
            <person name="Cockrell R."/>
            <person name="Collins M."/>
            <person name="Cooper J.A."/>
            <person name="Cree A."/>
            <person name="Curry S.M."/>
            <person name="Da Y."/>
            <person name="Dao M.D."/>
            <person name="Das B."/>
            <person name="Davila M.-L."/>
            <person name="Davy-Carroll L."/>
            <person name="Denson S."/>
            <person name="Dinh H."/>
            <person name="Ebong V.E."/>
            <person name="Edwards J.R."/>
            <person name="Egan A."/>
            <person name="El-Daye J."/>
            <person name="Escobedo L."/>
            <person name="Fernandez S."/>
            <person name="Fernando P.R."/>
            <person name="Flagg N."/>
            <person name="Forbes L.D."/>
            <person name="Fowler R.G."/>
            <person name="Fu Q."/>
            <person name="Gabisi R.A."/>
            <person name="Ganer J."/>
            <person name="Garbino Pronczuk A."/>
            <person name="Garcia R.M."/>
            <person name="Garner T."/>
            <person name="Garrett T.E."/>
            <person name="Gonzalez D.A."/>
            <person name="Hamid H."/>
            <person name="Hawkins E.S."/>
            <person name="Hirani K."/>
            <person name="Hogues M.E."/>
            <person name="Hollins B."/>
            <person name="Hsiao C.-H."/>
            <person name="Jabil R."/>
            <person name="James M.L."/>
            <person name="Jhangiani S.N."/>
            <person name="Johnson B."/>
            <person name="Johnson Q."/>
            <person name="Joshi V."/>
            <person name="Kalu J.B."/>
            <person name="Kam C."/>
            <person name="Kashfia A."/>
            <person name="Keebler J."/>
            <person name="Kisamo H."/>
            <person name="Kovar C.L."/>
            <person name="Lago L.A."/>
            <person name="Lai C.-Y."/>
            <person name="Laidlaw J."/>
            <person name="Lara F."/>
            <person name="Le T.-K."/>
            <person name="Lee S.L."/>
            <person name="Legall F.H."/>
            <person name="Lemon S.J."/>
            <person name="Lewis L.R."/>
            <person name="Li B."/>
            <person name="Liu Y."/>
            <person name="Liu Y.-S."/>
            <person name="Lopez J."/>
            <person name="Lozado R.J."/>
            <person name="Lu J."/>
            <person name="Madu R.C."/>
            <person name="Maheshwari M."/>
            <person name="Maheshwari R."/>
            <person name="Malloy K."/>
            <person name="Martinez E."/>
            <person name="Mathew T."/>
            <person name="Mercado I.C."/>
            <person name="Mercado C."/>
            <person name="Meyer B."/>
            <person name="Montgomery K."/>
            <person name="Morgan M.B."/>
            <person name="Munidasa M."/>
            <person name="Nazareth L.V."/>
            <person name="Nelson J."/>
            <person name="Ng B.M."/>
            <person name="Nguyen N.B."/>
            <person name="Nguyen P.Q."/>
            <person name="Nguyen T."/>
            <person name="Obregon M."/>
            <person name="Okwuonu G.O."/>
            <person name="Onwere C.G."/>
            <person name="Orozco G."/>
            <person name="Parra A."/>
            <person name="Patel S."/>
            <person name="Patil S."/>
            <person name="Perez A."/>
            <person name="Perez Y."/>
            <person name="Pham C."/>
            <person name="Primus E.L."/>
            <person name="Pu L.-L."/>
            <person name="Puazo M."/>
            <person name="Qin X."/>
            <person name="Quiroz J.B."/>
            <person name="Reese J."/>
            <person name="Richards S."/>
            <person name="Rives C.M."/>
            <person name="Robberts R."/>
            <person name="Ruiz S.J."/>
            <person name="Ruiz M.J."/>
            <person name="Santibanez J."/>
            <person name="Schneider B.W."/>
            <person name="Sisson I."/>
            <person name="Smith M."/>
            <person name="Sodergren E."/>
            <person name="Song X.-Z."/>
            <person name="Song B.B."/>
            <person name="Summersgill H."/>
            <person name="Thelus R."/>
            <person name="Thornton R.D."/>
            <person name="Trejos Z.Y."/>
            <person name="Usmani K."/>
            <person name="Vattathil S."/>
            <person name="Villasana D."/>
            <person name="Walker D.L."/>
            <person name="Wang S."/>
            <person name="Wang K."/>
            <person name="White C.S."/>
            <person name="Williams A.C."/>
            <person name="Williamson J."/>
            <person name="Wilson K."/>
            <person name="Woghiren I.O."/>
            <person name="Woodworth J.R."/>
            <person name="Worley K.C."/>
            <person name="Wright R.A."/>
            <person name="Wu W."/>
            <person name="Young L."/>
            <person name="Zhang L."/>
            <person name="Zhang J."/>
            <person name="Zhu Y."/>
            <person name="Muzny D.M."/>
            <person name="Weinstock G."/>
            <person name="Gibbs R.A."/>
        </authorList>
    </citation>
    <scope>NUCLEOTIDE SEQUENCE [LARGE SCALE GENOMIC DNA]</scope>
    <source>
        <strain evidence="2">LSR1</strain>
    </source>
</reference>
<protein>
    <submittedName>
        <fullName evidence="1">Uncharacterized protein</fullName>
    </submittedName>
</protein>
<sequence>MKSLNFGECLKLLYDAHPPWISGSDNGMGSRETGIEAYQKVERDIAREEQAAPAPSLGHEMAKLDRFITDIENLMSQLSQERIADVELTSNDRFSQRYFNSRIVDESDNAIRTVMAELRVNLNQILAIEHEEFIANLNRKSLKLHHLNWLSQMRARSEEEISKLSVRVQHLQKLYESQELIIRNLVGSKSSNTGQLERELDRVRSYRDTLVSGELSWKDATLFAQDSADYSRTAYKSWHSLRTEEDESIRFRQALKTRDSMHQAALCVRMAQTMLPGVQFPYCTSREVFAILQVIEYLFTDLQVSERFGHALEVYRSFNKRATALTQWLKQTTDETIHKDVEEVDERINDLASILSQERTMNRTEFRETNSERYNILGSHQRIVTKWLGDTIGPKKEYIELHSRFRL</sequence>
<dbReference type="Proteomes" id="UP000007819">
    <property type="component" value="Chromosome A1"/>
</dbReference>
<name>A0A8R2F785_ACYPI</name>
<dbReference type="GO" id="GO:0005929">
    <property type="term" value="C:cilium"/>
    <property type="evidence" value="ECO:0007669"/>
    <property type="project" value="TreeGrafter"/>
</dbReference>
<dbReference type="OrthoDB" id="6432391at2759"/>
<dbReference type="EnsemblMetazoa" id="XM_008183672.2">
    <property type="protein sequence ID" value="XP_008181894.1"/>
    <property type="gene ID" value="LOC100575729"/>
</dbReference>
<reference evidence="1" key="2">
    <citation type="submission" date="2022-06" db="UniProtKB">
        <authorList>
            <consortium name="EnsemblMetazoa"/>
        </authorList>
    </citation>
    <scope>IDENTIFICATION</scope>
</reference>
<evidence type="ECO:0000313" key="2">
    <source>
        <dbReference type="Proteomes" id="UP000007819"/>
    </source>
</evidence>
<dbReference type="GeneID" id="100575729"/>
<dbReference type="AlphaFoldDB" id="A0A8R2F785"/>
<proteinExistence type="predicted"/>
<dbReference type="PANTHER" id="PTHR21974:SF2">
    <property type="entry name" value="RE15880P"/>
    <property type="match status" value="1"/>
</dbReference>
<accession>A0A8R2F785</accession>
<evidence type="ECO:0000313" key="1">
    <source>
        <dbReference type="EnsemblMetazoa" id="XP_008181894.1"/>
    </source>
</evidence>
<dbReference type="PANTHER" id="PTHR21974">
    <property type="entry name" value="RE15880P"/>
    <property type="match status" value="1"/>
</dbReference>
<keyword evidence="2" id="KW-1185">Reference proteome</keyword>
<dbReference type="RefSeq" id="XP_008181894.1">
    <property type="nucleotide sequence ID" value="XM_008183672.1"/>
</dbReference>